<dbReference type="InterPro" id="IPR006056">
    <property type="entry name" value="RidA"/>
</dbReference>
<sequence length="152" mass="16892">MKSTILFSIIITLLCSSCEEHKNTVIFHKSHEPQRQNIPFSEVVETNNLLFLSGQIGKNHNTGILVEGGIKAETKQTIENIQAILQHHDSGLENVVKCTVILNDINEFESFNEVYTQYFTKKSARTTFTAEKLAANASVEIDVIAVKGTVAN</sequence>
<dbReference type="CDD" id="cd00448">
    <property type="entry name" value="YjgF_YER057c_UK114_family"/>
    <property type="match status" value="1"/>
</dbReference>
<evidence type="ECO:0000256" key="1">
    <source>
        <dbReference type="ARBA" id="ARBA00010552"/>
    </source>
</evidence>
<name>A0A090VYF5_9FLAO</name>
<dbReference type="GO" id="GO:0005829">
    <property type="term" value="C:cytosol"/>
    <property type="evidence" value="ECO:0007669"/>
    <property type="project" value="TreeGrafter"/>
</dbReference>
<dbReference type="InterPro" id="IPR035959">
    <property type="entry name" value="RutC-like_sf"/>
</dbReference>
<dbReference type="Proteomes" id="UP000029646">
    <property type="component" value="Unassembled WGS sequence"/>
</dbReference>
<comment type="similarity">
    <text evidence="1">Belongs to the RutC family.</text>
</comment>
<dbReference type="InterPro" id="IPR006175">
    <property type="entry name" value="YjgF/YER057c/UK114"/>
</dbReference>
<dbReference type="Gene3D" id="3.30.1330.40">
    <property type="entry name" value="RutC-like"/>
    <property type="match status" value="1"/>
</dbReference>
<dbReference type="PANTHER" id="PTHR11803">
    <property type="entry name" value="2-IMINOBUTANOATE/2-IMINOPROPANOATE DEAMINASE RIDA"/>
    <property type="match status" value="1"/>
</dbReference>
<comment type="caution">
    <text evidence="2">The sequence shown here is derived from an EMBL/GenBank/DDBJ whole genome shotgun (WGS) entry which is preliminary data.</text>
</comment>
<evidence type="ECO:0000313" key="4">
    <source>
        <dbReference type="Proteomes" id="UP000029646"/>
    </source>
</evidence>
<dbReference type="NCBIfam" id="TIGR00004">
    <property type="entry name" value="Rid family detoxifying hydrolase"/>
    <property type="match status" value="1"/>
</dbReference>
<dbReference type="RefSeq" id="WP_042242755.1">
    <property type="nucleotide sequence ID" value="NZ_BBNR01000005.1"/>
</dbReference>
<evidence type="ECO:0000313" key="2">
    <source>
        <dbReference type="EMBL" id="GAL69785.1"/>
    </source>
</evidence>
<proteinExistence type="inferred from homology"/>
<dbReference type="OrthoDB" id="9803101at2"/>
<dbReference type="PANTHER" id="PTHR11803:SF39">
    <property type="entry name" value="2-IMINOBUTANOATE_2-IMINOPROPANOATE DEAMINASE"/>
    <property type="match status" value="1"/>
</dbReference>
<dbReference type="SUPFAM" id="SSF55298">
    <property type="entry name" value="YjgF-like"/>
    <property type="match status" value="1"/>
</dbReference>
<dbReference type="FunFam" id="3.30.1330.40:FF:000001">
    <property type="entry name" value="L-PSP family endoribonuclease"/>
    <property type="match status" value="1"/>
</dbReference>
<gene>
    <name evidence="2" type="ORF">JCM19302_680</name>
    <name evidence="3" type="ORF">JCM19538_897</name>
</gene>
<keyword evidence="5" id="KW-1185">Reference proteome</keyword>
<dbReference type="Proteomes" id="UP000030184">
    <property type="component" value="Unassembled WGS sequence"/>
</dbReference>
<dbReference type="Pfam" id="PF01042">
    <property type="entry name" value="Ribonuc_L-PSP"/>
    <property type="match status" value="1"/>
</dbReference>
<organism evidence="2 4">
    <name type="scientific">Jejuia pallidilutea</name>
    <dbReference type="NCBI Taxonomy" id="504487"/>
    <lineage>
        <taxon>Bacteria</taxon>
        <taxon>Pseudomonadati</taxon>
        <taxon>Bacteroidota</taxon>
        <taxon>Flavobacteriia</taxon>
        <taxon>Flavobacteriales</taxon>
        <taxon>Flavobacteriaceae</taxon>
        <taxon>Jejuia</taxon>
    </lineage>
</organism>
<evidence type="ECO:0000313" key="5">
    <source>
        <dbReference type="Proteomes" id="UP000030184"/>
    </source>
</evidence>
<evidence type="ECO:0000313" key="3">
    <source>
        <dbReference type="EMBL" id="GAL90839.1"/>
    </source>
</evidence>
<dbReference type="GO" id="GO:0019239">
    <property type="term" value="F:deaminase activity"/>
    <property type="evidence" value="ECO:0007669"/>
    <property type="project" value="TreeGrafter"/>
</dbReference>
<reference evidence="5" key="1">
    <citation type="journal article" date="2014" name="Genome Announc.">
        <title>Draft Genome Sequence of Marine Flavobacterium Jejuia pallidilutea Strain 11shimoA1 and Pigmentation Mutants.</title>
        <authorList>
            <person name="Takatani N."/>
            <person name="Nakanishi M."/>
            <person name="Meirelles P."/>
            <person name="Mino S."/>
            <person name="Suda W."/>
            <person name="Oshima K."/>
            <person name="Hattori M."/>
            <person name="Ohkuma M."/>
            <person name="Hosokawa M."/>
            <person name="Miyashita K."/>
            <person name="Thompson F.L."/>
            <person name="Niwa A."/>
            <person name="Sawabe T."/>
            <person name="Sawabe T."/>
        </authorList>
    </citation>
    <scope>NUCLEOTIDE SEQUENCE [LARGE SCALE GENOMIC DNA]</scope>
    <source>
        <strain evidence="5">JCM 19538</strain>
    </source>
</reference>
<dbReference type="EMBL" id="BBNS01000003">
    <property type="protein sequence ID" value="GAL69785.1"/>
    <property type="molecule type" value="Genomic_DNA"/>
</dbReference>
<protein>
    <submittedName>
        <fullName evidence="2">Bona fide RidA/YjgF/TdcF/RutC subgroup</fullName>
    </submittedName>
</protein>
<accession>A0A090VYF5</accession>
<dbReference type="AlphaFoldDB" id="A0A090VYF5"/>
<dbReference type="EMBL" id="BBNY01000090">
    <property type="protein sequence ID" value="GAL90839.1"/>
    <property type="molecule type" value="Genomic_DNA"/>
</dbReference>